<sequence length="117" mass="13135">MDPRFRCKAIKSPRGGKVTEIEWGDGHRGVYPHDILRGYCPCAGCQGHEGTIKFQYPTGVQLELDGIEPVGNYALRLTWFDGHGSGLYSYVYLRALCHCDECRPGAMKDDRSELPRS</sequence>
<evidence type="ECO:0000256" key="1">
    <source>
        <dbReference type="ARBA" id="ARBA00022723"/>
    </source>
</evidence>
<keyword evidence="2" id="KW-0408">Iron</keyword>
<accession>A0A0K1Q7K9</accession>
<dbReference type="EMBL" id="CP012333">
    <property type="protein sequence ID" value="AKV01652.1"/>
    <property type="molecule type" value="Genomic_DNA"/>
</dbReference>
<dbReference type="Pfam" id="PF06155">
    <property type="entry name" value="GBBH-like_N"/>
    <property type="match status" value="1"/>
</dbReference>
<dbReference type="Proteomes" id="UP000064967">
    <property type="component" value="Chromosome"/>
</dbReference>
<evidence type="ECO:0000256" key="2">
    <source>
        <dbReference type="ARBA" id="ARBA00023004"/>
    </source>
</evidence>
<keyword evidence="5" id="KW-1185">Reference proteome</keyword>
<evidence type="ECO:0000313" key="5">
    <source>
        <dbReference type="Proteomes" id="UP000064967"/>
    </source>
</evidence>
<name>A0A0K1Q7K9_9BACT</name>
<dbReference type="Gene3D" id="3.30.2020.30">
    <property type="match status" value="1"/>
</dbReference>
<organism evidence="4 5">
    <name type="scientific">Labilithrix luteola</name>
    <dbReference type="NCBI Taxonomy" id="1391654"/>
    <lineage>
        <taxon>Bacteria</taxon>
        <taxon>Pseudomonadati</taxon>
        <taxon>Myxococcota</taxon>
        <taxon>Polyangia</taxon>
        <taxon>Polyangiales</taxon>
        <taxon>Labilitrichaceae</taxon>
        <taxon>Labilithrix</taxon>
    </lineage>
</organism>
<dbReference type="OrthoDB" id="9794178at2"/>
<dbReference type="STRING" id="1391654.AKJ09_08315"/>
<gene>
    <name evidence="4" type="ORF">AKJ09_08315</name>
</gene>
<proteinExistence type="predicted"/>
<dbReference type="RefSeq" id="WP_146652710.1">
    <property type="nucleotide sequence ID" value="NZ_CP012333.1"/>
</dbReference>
<dbReference type="PANTHER" id="PTHR35303:SF5">
    <property type="entry name" value="OS02G0197800 PROTEIN"/>
    <property type="match status" value="1"/>
</dbReference>
<dbReference type="InterPro" id="IPR010376">
    <property type="entry name" value="GBBH-like_N"/>
</dbReference>
<dbReference type="InterPro" id="IPR038492">
    <property type="entry name" value="GBBH-like_N_sf"/>
</dbReference>
<feature type="domain" description="Gamma-butyrobetaine hydroxylase-like N-terminal" evidence="3">
    <location>
        <begin position="14"/>
        <end position="94"/>
    </location>
</feature>
<protein>
    <recommendedName>
        <fullName evidence="3">Gamma-butyrobetaine hydroxylase-like N-terminal domain-containing protein</fullName>
    </recommendedName>
</protein>
<evidence type="ECO:0000259" key="3">
    <source>
        <dbReference type="Pfam" id="PF06155"/>
    </source>
</evidence>
<dbReference type="AlphaFoldDB" id="A0A0K1Q7K9"/>
<dbReference type="KEGG" id="llu:AKJ09_08315"/>
<dbReference type="GO" id="GO:0046872">
    <property type="term" value="F:metal ion binding"/>
    <property type="evidence" value="ECO:0007669"/>
    <property type="project" value="UniProtKB-KW"/>
</dbReference>
<keyword evidence="1" id="KW-0479">Metal-binding</keyword>
<evidence type="ECO:0000313" key="4">
    <source>
        <dbReference type="EMBL" id="AKV01652.1"/>
    </source>
</evidence>
<dbReference type="PANTHER" id="PTHR35303">
    <property type="entry name" value="OS02G0197800 PROTEIN"/>
    <property type="match status" value="1"/>
</dbReference>
<reference evidence="4 5" key="1">
    <citation type="submission" date="2015-08" db="EMBL/GenBank/DDBJ databases">
        <authorList>
            <person name="Babu N.S."/>
            <person name="Beckwith C.J."/>
            <person name="Beseler K.G."/>
            <person name="Brison A."/>
            <person name="Carone J.V."/>
            <person name="Caskin T.P."/>
            <person name="Diamond M."/>
            <person name="Durham M.E."/>
            <person name="Foxe J.M."/>
            <person name="Go M."/>
            <person name="Henderson B.A."/>
            <person name="Jones I.B."/>
            <person name="McGettigan J.A."/>
            <person name="Micheletti S.J."/>
            <person name="Nasrallah M.E."/>
            <person name="Ortiz D."/>
            <person name="Piller C.R."/>
            <person name="Privatt S.R."/>
            <person name="Schneider S.L."/>
            <person name="Sharp S."/>
            <person name="Smith T.C."/>
            <person name="Stanton J.D."/>
            <person name="Ullery H.E."/>
            <person name="Wilson R.J."/>
            <person name="Serrano M.G."/>
            <person name="Buck G."/>
            <person name="Lee V."/>
            <person name="Wang Y."/>
            <person name="Carvalho R."/>
            <person name="Voegtly L."/>
            <person name="Shi R."/>
            <person name="Duckworth R."/>
            <person name="Johnson A."/>
            <person name="Loviza R."/>
            <person name="Walstead R."/>
            <person name="Shah Z."/>
            <person name="Kiflezghi M."/>
            <person name="Wade K."/>
            <person name="Ball S.L."/>
            <person name="Bradley K.W."/>
            <person name="Asai D.J."/>
            <person name="Bowman C.A."/>
            <person name="Russell D.A."/>
            <person name="Pope W.H."/>
            <person name="Jacobs-Sera D."/>
            <person name="Hendrix R.W."/>
            <person name="Hatfull G.F."/>
        </authorList>
    </citation>
    <scope>NUCLEOTIDE SEQUENCE [LARGE SCALE GENOMIC DNA]</scope>
    <source>
        <strain evidence="4 5">DSM 27648</strain>
    </source>
</reference>